<reference evidence="4" key="1">
    <citation type="submission" date="2016-10" db="EMBL/GenBank/DDBJ databases">
        <authorList>
            <person name="Varghese N."/>
            <person name="Submissions S."/>
        </authorList>
    </citation>
    <scope>NUCLEOTIDE SEQUENCE [LARGE SCALE GENOMIC DNA]</scope>
    <source>
        <strain evidence="4">IBRC-M 10403</strain>
    </source>
</reference>
<dbReference type="STRING" id="1271860.SAMN05216174_11285"/>
<feature type="region of interest" description="Disordered" evidence="1">
    <location>
        <begin position="15"/>
        <end position="51"/>
    </location>
</feature>
<keyword evidence="2" id="KW-1133">Transmembrane helix</keyword>
<evidence type="ECO:0000256" key="2">
    <source>
        <dbReference type="SAM" id="Phobius"/>
    </source>
</evidence>
<feature type="transmembrane region" description="Helical" evidence="2">
    <location>
        <begin position="57"/>
        <end position="81"/>
    </location>
</feature>
<feature type="compositionally biased region" description="Acidic residues" evidence="1">
    <location>
        <begin position="28"/>
        <end position="44"/>
    </location>
</feature>
<gene>
    <name evidence="3" type="ORF">SAMN05216174_11285</name>
</gene>
<evidence type="ECO:0000313" key="3">
    <source>
        <dbReference type="EMBL" id="SDD51770.1"/>
    </source>
</evidence>
<keyword evidence="2" id="KW-0812">Transmembrane</keyword>
<feature type="region of interest" description="Disordered" evidence="1">
    <location>
        <begin position="90"/>
        <end position="117"/>
    </location>
</feature>
<organism evidence="3 4">
    <name type="scientific">Actinokineospora iranica</name>
    <dbReference type="NCBI Taxonomy" id="1271860"/>
    <lineage>
        <taxon>Bacteria</taxon>
        <taxon>Bacillati</taxon>
        <taxon>Actinomycetota</taxon>
        <taxon>Actinomycetes</taxon>
        <taxon>Pseudonocardiales</taxon>
        <taxon>Pseudonocardiaceae</taxon>
        <taxon>Actinokineospora</taxon>
    </lineage>
</organism>
<dbReference type="OrthoDB" id="3634551at2"/>
<dbReference type="EMBL" id="FMZZ01000012">
    <property type="protein sequence ID" value="SDD51770.1"/>
    <property type="molecule type" value="Genomic_DNA"/>
</dbReference>
<keyword evidence="4" id="KW-1185">Reference proteome</keyword>
<dbReference type="AlphaFoldDB" id="A0A1G6VDJ8"/>
<keyword evidence="2" id="KW-0472">Membrane</keyword>
<dbReference type="Proteomes" id="UP000199501">
    <property type="component" value="Unassembled WGS sequence"/>
</dbReference>
<accession>A0A1G6VDJ8</accession>
<dbReference type="RefSeq" id="WP_091454553.1">
    <property type="nucleotide sequence ID" value="NZ_FMZZ01000012.1"/>
</dbReference>
<evidence type="ECO:0000256" key="1">
    <source>
        <dbReference type="SAM" id="MobiDB-lite"/>
    </source>
</evidence>
<sequence>MAELRRWDARWTAVVAGSGQPPITCIEPEPEPESEPESESESGGEPEPSPARGRVRLAVLALASALAGALAATAVAGVWPWTVFDPTPDLRAEVGRPKPGGSAEGCPSRSTDVRDRRDDSAGSLWYRECADHLEFWLTDHMKDGRCVWAVVHWSNGATDTTSRACPAGKVDHDKIPRLTDDYRVELIARTTG</sequence>
<evidence type="ECO:0000313" key="4">
    <source>
        <dbReference type="Proteomes" id="UP000199501"/>
    </source>
</evidence>
<name>A0A1G6VDJ8_9PSEU</name>
<proteinExistence type="predicted"/>
<protein>
    <submittedName>
        <fullName evidence="3">Uncharacterized protein</fullName>
    </submittedName>
</protein>